<dbReference type="AlphaFoldDB" id="A0A2T0BQQ6"/>
<gene>
    <name evidence="1" type="ORF">CLLU_08120</name>
</gene>
<evidence type="ECO:0000313" key="2">
    <source>
        <dbReference type="Proteomes" id="UP000237798"/>
    </source>
</evidence>
<dbReference type="Proteomes" id="UP000237798">
    <property type="component" value="Unassembled WGS sequence"/>
</dbReference>
<dbReference type="EMBL" id="PVXP01000007">
    <property type="protein sequence ID" value="PRR86162.1"/>
    <property type="molecule type" value="Genomic_DNA"/>
</dbReference>
<name>A0A2T0BQQ6_9CLOT</name>
<protein>
    <recommendedName>
        <fullName evidence="3">Flagellar hook-length control protein FliK</fullName>
    </recommendedName>
</protein>
<reference evidence="1 2" key="1">
    <citation type="submission" date="2018-03" db="EMBL/GenBank/DDBJ databases">
        <title>Genome sequence of Clostridium luticellarii DSM 29923.</title>
        <authorList>
            <person name="Poehlein A."/>
            <person name="Daniel R."/>
        </authorList>
    </citation>
    <scope>NUCLEOTIDE SEQUENCE [LARGE SCALE GENOMIC DNA]</scope>
    <source>
        <strain evidence="1 2">DSM 29923</strain>
    </source>
</reference>
<dbReference type="OrthoDB" id="1936401at2"/>
<organism evidence="1 2">
    <name type="scientific">Clostridium luticellarii</name>
    <dbReference type="NCBI Taxonomy" id="1691940"/>
    <lineage>
        <taxon>Bacteria</taxon>
        <taxon>Bacillati</taxon>
        <taxon>Bacillota</taxon>
        <taxon>Clostridia</taxon>
        <taxon>Eubacteriales</taxon>
        <taxon>Clostridiaceae</taxon>
        <taxon>Clostridium</taxon>
    </lineage>
</organism>
<comment type="caution">
    <text evidence="1">The sequence shown here is derived from an EMBL/GenBank/DDBJ whole genome shotgun (WGS) entry which is preliminary data.</text>
</comment>
<keyword evidence="2" id="KW-1185">Reference proteome</keyword>
<accession>A0A2T0BQQ6</accession>
<proteinExistence type="predicted"/>
<sequence>MAGIWNINSTYNVNNKKISAKLSFEVGEKFSARIMQLNRSTGEILLKLLDGWQFSGQLENFQNILENQLIRLEVEGFEDGKLKLRIVNSGENSNNSSDLISLFIKENDLNFSSEDYDLIDKMVKRDIPLTKDNISNIKSILEFIDKVKQNPAEQDAFIQKYLASKNLSPNSEEGNFVNTTLKNFFGQLKNMTTGDLLTFIENNLELSEDNIKSFNSIFKNQGAIYSEVKTMGQLLPKHIVQESSQFQNLSKSIVNSTADDQMNAVGKNQSVVQLQEASKNVVNSPADEQVNVYGKNQSAVQQGEKDNTGEKVNILKILDHAQKPDSGENAGEKINIKNKSIETLNQGEVNNNAAADSGEKGIGKDSGTILGSFVKDKIMPHISRKDGMLNREDIDQIAGQIKDEINIKTNDMKDIIKGILDQKNNGKNDSSENINYVLNNNINDFKIFNTISNSYYYMDLPINLNQKNYQCKLIIRDERGKGKKIDSTNVKIAASISTENMGVVDAYLSVSNYNMDIDIKCNKKWLGLLDRGREKILESLSDIGYNIDVKFHEKVEDMNISTCREFFQDNEMGIINTRA</sequence>
<evidence type="ECO:0008006" key="3">
    <source>
        <dbReference type="Google" id="ProtNLM"/>
    </source>
</evidence>
<evidence type="ECO:0000313" key="1">
    <source>
        <dbReference type="EMBL" id="PRR86162.1"/>
    </source>
</evidence>